<proteinExistence type="predicted"/>
<gene>
    <name evidence="2" type="ORF">ECRA1380_LOCUS2750</name>
</gene>
<evidence type="ECO:0000313" key="2">
    <source>
        <dbReference type="EMBL" id="CAE0377792.1"/>
    </source>
</evidence>
<evidence type="ECO:0000256" key="1">
    <source>
        <dbReference type="SAM" id="MobiDB-lite"/>
    </source>
</evidence>
<feature type="region of interest" description="Disordered" evidence="1">
    <location>
        <begin position="71"/>
        <end position="106"/>
    </location>
</feature>
<name>A0A7S3K8S4_EUPCR</name>
<sequence>MDINPSNLKLELVGTTKQIVDNSKTINEKVQIDTTKSPPKPKKKERKVMKPVRIKRESNLDLIHARVLKGVEQTRKRAPKRKRLHNPSGDCRSPWKASVKRNNFLE</sequence>
<feature type="compositionally biased region" description="Basic residues" evidence="1">
    <location>
        <begin position="76"/>
        <end position="85"/>
    </location>
</feature>
<protein>
    <submittedName>
        <fullName evidence="2">Uncharacterized protein</fullName>
    </submittedName>
</protein>
<accession>A0A7S3K8S4</accession>
<dbReference type="AlphaFoldDB" id="A0A7S3K8S4"/>
<organism evidence="2">
    <name type="scientific">Euplotes crassus</name>
    <dbReference type="NCBI Taxonomy" id="5936"/>
    <lineage>
        <taxon>Eukaryota</taxon>
        <taxon>Sar</taxon>
        <taxon>Alveolata</taxon>
        <taxon>Ciliophora</taxon>
        <taxon>Intramacronucleata</taxon>
        <taxon>Spirotrichea</taxon>
        <taxon>Hypotrichia</taxon>
        <taxon>Euplotida</taxon>
        <taxon>Euplotidae</taxon>
        <taxon>Moneuplotes</taxon>
    </lineage>
</organism>
<dbReference type="EMBL" id="HBIK01005694">
    <property type="protein sequence ID" value="CAE0377792.1"/>
    <property type="molecule type" value="Transcribed_RNA"/>
</dbReference>
<reference evidence="2" key="1">
    <citation type="submission" date="2021-01" db="EMBL/GenBank/DDBJ databases">
        <authorList>
            <person name="Corre E."/>
            <person name="Pelletier E."/>
            <person name="Niang G."/>
            <person name="Scheremetjew M."/>
            <person name="Finn R."/>
            <person name="Kale V."/>
            <person name="Holt S."/>
            <person name="Cochrane G."/>
            <person name="Meng A."/>
            <person name="Brown T."/>
            <person name="Cohen L."/>
        </authorList>
    </citation>
    <scope>NUCLEOTIDE SEQUENCE</scope>
    <source>
        <strain evidence="2">CT5</strain>
    </source>
</reference>